<keyword evidence="2" id="KW-1185">Reference proteome</keyword>
<gene>
    <name evidence="1" type="ORF">FZO89_15765</name>
</gene>
<comment type="caution">
    <text evidence="1">The sequence shown here is derived from an EMBL/GenBank/DDBJ whole genome shotgun (WGS) entry which is preliminary data.</text>
</comment>
<dbReference type="InterPro" id="IPR021381">
    <property type="entry name" value="DUF3011"/>
</dbReference>
<dbReference type="Pfam" id="PF11218">
    <property type="entry name" value="DUF3011"/>
    <property type="match status" value="1"/>
</dbReference>
<organism evidence="1 2">
    <name type="scientific">Luteimonas viscosa</name>
    <dbReference type="NCBI Taxonomy" id="1132694"/>
    <lineage>
        <taxon>Bacteria</taxon>
        <taxon>Pseudomonadati</taxon>
        <taxon>Pseudomonadota</taxon>
        <taxon>Gammaproteobacteria</taxon>
        <taxon>Lysobacterales</taxon>
        <taxon>Lysobacteraceae</taxon>
        <taxon>Luteimonas</taxon>
    </lineage>
</organism>
<evidence type="ECO:0000313" key="2">
    <source>
        <dbReference type="Proteomes" id="UP000324973"/>
    </source>
</evidence>
<dbReference type="OrthoDB" id="6052310at2"/>
<sequence length="200" mass="21095">MGHVGRRAMGGIRIGLGAAALALLTGCVGYGYPSGGYEGGYPGAGGYPGDGYPGGGYGHGSGSTVRCESDEGRTRHCRVDTRGGVSITRQLSRTACVQGRNWGWDNSGVWVTQGCRAEFVTGRGGGYAPGHPSGPGAGYGQVVRCESDRGRHRRCDVQVGRGVDLVRQLSETRCVRGQNWGWDRGGIWVDAGCRAEFRVR</sequence>
<protein>
    <submittedName>
        <fullName evidence="1">DUF3011 domain-containing protein</fullName>
    </submittedName>
</protein>
<dbReference type="PROSITE" id="PS51257">
    <property type="entry name" value="PROKAR_LIPOPROTEIN"/>
    <property type="match status" value="1"/>
</dbReference>
<dbReference type="Proteomes" id="UP000324973">
    <property type="component" value="Unassembled WGS sequence"/>
</dbReference>
<dbReference type="AlphaFoldDB" id="A0A5D4XID1"/>
<evidence type="ECO:0000313" key="1">
    <source>
        <dbReference type="EMBL" id="TYT23685.1"/>
    </source>
</evidence>
<reference evidence="1 2" key="1">
    <citation type="submission" date="2019-08" db="EMBL/GenBank/DDBJ databases">
        <title>Luteimonas viscosus sp. nov., isolated from soil of a sunflower field.</title>
        <authorList>
            <person name="Jianli Z."/>
            <person name="Ying Z."/>
        </authorList>
    </citation>
    <scope>NUCLEOTIDE SEQUENCE [LARGE SCALE GENOMIC DNA]</scope>
    <source>
        <strain evidence="1 2">XBU10</strain>
    </source>
</reference>
<name>A0A5D4XID1_9GAMM</name>
<dbReference type="EMBL" id="VTFT01000002">
    <property type="protein sequence ID" value="TYT23685.1"/>
    <property type="molecule type" value="Genomic_DNA"/>
</dbReference>
<proteinExistence type="predicted"/>
<accession>A0A5D4XID1</accession>